<name>A0A1G6QGS8_9SPHI</name>
<keyword evidence="1" id="KW-0472">Membrane</keyword>
<evidence type="ECO:0000313" key="2">
    <source>
        <dbReference type="EMBL" id="SDC91351.1"/>
    </source>
</evidence>
<feature type="transmembrane region" description="Helical" evidence="1">
    <location>
        <begin position="133"/>
        <end position="155"/>
    </location>
</feature>
<keyword evidence="1" id="KW-0812">Transmembrane</keyword>
<protein>
    <recommendedName>
        <fullName evidence="4">Zinc metallopeptidase</fullName>
    </recommendedName>
</protein>
<dbReference type="InterPro" id="IPR007395">
    <property type="entry name" value="Zn_peptidase_2"/>
</dbReference>
<feature type="transmembrane region" description="Helical" evidence="1">
    <location>
        <begin position="18"/>
        <end position="38"/>
    </location>
</feature>
<feature type="transmembrane region" description="Helical" evidence="1">
    <location>
        <begin position="162"/>
        <end position="184"/>
    </location>
</feature>
<dbReference type="Pfam" id="PF04298">
    <property type="entry name" value="Zn_peptidase_2"/>
    <property type="match status" value="1"/>
</dbReference>
<keyword evidence="1" id="KW-1133">Transmembrane helix</keyword>
<accession>A0A1G6QGS8</accession>
<feature type="transmembrane region" description="Helical" evidence="1">
    <location>
        <begin position="215"/>
        <end position="238"/>
    </location>
</feature>
<dbReference type="STRING" id="390242.SAMN04488024_103328"/>
<evidence type="ECO:0000313" key="3">
    <source>
        <dbReference type="Proteomes" id="UP000199455"/>
    </source>
</evidence>
<dbReference type="PANTHER" id="PTHR36434">
    <property type="entry name" value="MEMBRANE PROTEASE YUGP-RELATED"/>
    <property type="match status" value="1"/>
</dbReference>
<evidence type="ECO:0000256" key="1">
    <source>
        <dbReference type="SAM" id="Phobius"/>
    </source>
</evidence>
<reference evidence="3" key="1">
    <citation type="submission" date="2016-10" db="EMBL/GenBank/DDBJ databases">
        <authorList>
            <person name="Varghese N."/>
            <person name="Submissions S."/>
        </authorList>
    </citation>
    <scope>NUCLEOTIDE SEQUENCE [LARGE SCALE GENOMIC DNA]</scope>
    <source>
        <strain evidence="3">DSM 18609</strain>
    </source>
</reference>
<evidence type="ECO:0008006" key="4">
    <source>
        <dbReference type="Google" id="ProtNLM"/>
    </source>
</evidence>
<dbReference type="EMBL" id="FMZH01000003">
    <property type="protein sequence ID" value="SDC91351.1"/>
    <property type="molecule type" value="Genomic_DNA"/>
</dbReference>
<dbReference type="AlphaFoldDB" id="A0A1G6QGS8"/>
<dbReference type="PANTHER" id="PTHR36434:SF1">
    <property type="entry name" value="MEMBRANE PROTEASE YUGP-RELATED"/>
    <property type="match status" value="1"/>
</dbReference>
<proteinExistence type="predicted"/>
<organism evidence="2 3">
    <name type="scientific">Pedobacter soli</name>
    <dbReference type="NCBI Taxonomy" id="390242"/>
    <lineage>
        <taxon>Bacteria</taxon>
        <taxon>Pseudomonadati</taxon>
        <taxon>Bacteroidota</taxon>
        <taxon>Sphingobacteriia</taxon>
        <taxon>Sphingobacteriales</taxon>
        <taxon>Sphingobacteriaceae</taxon>
        <taxon>Pedobacter</taxon>
    </lineage>
</organism>
<dbReference type="Proteomes" id="UP000199455">
    <property type="component" value="Unassembled WGS sequence"/>
</dbReference>
<keyword evidence="3" id="KW-1185">Reference proteome</keyword>
<gene>
    <name evidence="2" type="ORF">SAMN04488024_103328</name>
</gene>
<sequence length="247" mass="27544">MGTLFDIREMKNIHEKMGVYLILIIPVLLLSMFVQWRFRNKFSKYAEMQLSSGLSGKEVAERMLHDNGIYDVKVMSTEGQLTDHYNPTDKTVNLSTDVYYSRSVAAAAVAAHECGHALQQAKSYNWLHLRSSMVPVVSISSNLLQWVLLVGVLLISFTGNPIVLAIGVVGLALITIFSIITLPVEFDASNRALAWLKNNYGVMQTQEENTQAKDALWWAAMTYVVAAVGALANLLYYASMLFGRSRD</sequence>